<proteinExistence type="predicted"/>
<sequence length="246" mass="28205">MFVLSRNIVQKRVIYLLQKKSQQSRYASSESPTKAERNKFIKPKTKTPRIQHLLLTLIFDDKITNDINSLRCRCGMDEQDNRPKILKTEARVFQPLPKDHLDLYDESLTQACSNTKTFFLGRATEFCYAKGAVHVRVPMSNQLSNMYSALLESFCGKVLMPELLSGKSEWCPAIFLRRIHMFRPKLVEPEAAIRVVKELCPEGINLGSPLGFSLYQRNHTPDGLLLPGLNPEAKVLLKEYRFQDTS</sequence>
<evidence type="ECO:0000313" key="1">
    <source>
        <dbReference type="EMBL" id="CZR63821.1"/>
    </source>
</evidence>
<evidence type="ECO:0000313" key="2">
    <source>
        <dbReference type="Proteomes" id="UP000184330"/>
    </source>
</evidence>
<organism evidence="1 2">
    <name type="scientific">Phialocephala subalpina</name>
    <dbReference type="NCBI Taxonomy" id="576137"/>
    <lineage>
        <taxon>Eukaryota</taxon>
        <taxon>Fungi</taxon>
        <taxon>Dikarya</taxon>
        <taxon>Ascomycota</taxon>
        <taxon>Pezizomycotina</taxon>
        <taxon>Leotiomycetes</taxon>
        <taxon>Helotiales</taxon>
        <taxon>Mollisiaceae</taxon>
        <taxon>Phialocephala</taxon>
        <taxon>Phialocephala fortinii species complex</taxon>
    </lineage>
</organism>
<reference evidence="1 2" key="1">
    <citation type="submission" date="2016-03" db="EMBL/GenBank/DDBJ databases">
        <authorList>
            <person name="Ploux O."/>
        </authorList>
    </citation>
    <scope>NUCLEOTIDE SEQUENCE [LARGE SCALE GENOMIC DNA]</scope>
    <source>
        <strain evidence="1 2">UAMH 11012</strain>
    </source>
</reference>
<dbReference type="OrthoDB" id="10434106at2759"/>
<dbReference type="EMBL" id="FJOG01000024">
    <property type="protein sequence ID" value="CZR63821.1"/>
    <property type="molecule type" value="Genomic_DNA"/>
</dbReference>
<dbReference type="AlphaFoldDB" id="A0A1L7XFL5"/>
<protein>
    <submittedName>
        <fullName evidence="1">Uncharacterized protein</fullName>
    </submittedName>
</protein>
<dbReference type="Proteomes" id="UP000184330">
    <property type="component" value="Unassembled WGS sequence"/>
</dbReference>
<keyword evidence="2" id="KW-1185">Reference proteome</keyword>
<gene>
    <name evidence="1" type="ORF">PAC_13718</name>
</gene>
<name>A0A1L7XFL5_9HELO</name>
<accession>A0A1L7XFL5</accession>